<name>A0ABR7RNJ5_9PROT</name>
<reference evidence="2 3" key="1">
    <citation type="journal article" date="2013" name="Int. J. Syst. Evol. Microbiol.">
        <title>Roseomonas aerophila sp. nov., isolated from air.</title>
        <authorList>
            <person name="Kim S.J."/>
            <person name="Weon H.Y."/>
            <person name="Ahn J.H."/>
            <person name="Hong S.B."/>
            <person name="Seok S.J."/>
            <person name="Whang K.S."/>
            <person name="Kwon S.W."/>
        </authorList>
    </citation>
    <scope>NUCLEOTIDE SEQUENCE [LARGE SCALE GENOMIC DNA]</scope>
    <source>
        <strain evidence="2 3">NBRC 108923</strain>
    </source>
</reference>
<sequence length="198" mass="20497">MIRLLASTAVVALVAVPALAQPANVRPTRDVSVTYRMSGFAGAPPQDMRMAFSPSTNKQRVDPPGGMGWMLIDRGANTAVMVMDAQRAIMTMPPATVAAMSQEIPPGATFTRKGNATIAGNTCTEWEMVAGQARGTSCFTDDGVLLRTVTSAPNGAAVTMEATQVTYGTIEPAQLTVPQGYTAMPMPGGAAPGAPPAR</sequence>
<dbReference type="EMBL" id="JACTVA010000024">
    <property type="protein sequence ID" value="MBC9207953.1"/>
    <property type="molecule type" value="Genomic_DNA"/>
</dbReference>
<evidence type="ECO:0008006" key="4">
    <source>
        <dbReference type="Google" id="ProtNLM"/>
    </source>
</evidence>
<dbReference type="Proteomes" id="UP000626026">
    <property type="component" value="Unassembled WGS sequence"/>
</dbReference>
<protein>
    <recommendedName>
        <fullName evidence="4">DUF4412 domain-containing protein</fullName>
    </recommendedName>
</protein>
<gene>
    <name evidence="2" type="ORF">IBL26_14000</name>
</gene>
<comment type="caution">
    <text evidence="2">The sequence shown here is derived from an EMBL/GenBank/DDBJ whole genome shotgun (WGS) entry which is preliminary data.</text>
</comment>
<evidence type="ECO:0000313" key="2">
    <source>
        <dbReference type="EMBL" id="MBC9207953.1"/>
    </source>
</evidence>
<feature type="chain" id="PRO_5046541348" description="DUF4412 domain-containing protein" evidence="1">
    <location>
        <begin position="21"/>
        <end position="198"/>
    </location>
</feature>
<keyword evidence="3" id="KW-1185">Reference proteome</keyword>
<organism evidence="2 3">
    <name type="scientific">Teichococcus aerophilus</name>
    <dbReference type="NCBI Taxonomy" id="1224513"/>
    <lineage>
        <taxon>Bacteria</taxon>
        <taxon>Pseudomonadati</taxon>
        <taxon>Pseudomonadota</taxon>
        <taxon>Alphaproteobacteria</taxon>
        <taxon>Acetobacterales</taxon>
        <taxon>Roseomonadaceae</taxon>
        <taxon>Roseomonas</taxon>
    </lineage>
</organism>
<keyword evidence="1" id="KW-0732">Signal</keyword>
<evidence type="ECO:0000256" key="1">
    <source>
        <dbReference type="SAM" id="SignalP"/>
    </source>
</evidence>
<proteinExistence type="predicted"/>
<evidence type="ECO:0000313" key="3">
    <source>
        <dbReference type="Proteomes" id="UP000626026"/>
    </source>
</evidence>
<dbReference type="RefSeq" id="WP_187785118.1">
    <property type="nucleotide sequence ID" value="NZ_JACTVA010000024.1"/>
</dbReference>
<feature type="signal peptide" evidence="1">
    <location>
        <begin position="1"/>
        <end position="20"/>
    </location>
</feature>
<accession>A0ABR7RNJ5</accession>